<proteinExistence type="predicted"/>
<organism evidence="1 2">
    <name type="scientific">Aphis glycines</name>
    <name type="common">Soybean aphid</name>
    <dbReference type="NCBI Taxonomy" id="307491"/>
    <lineage>
        <taxon>Eukaryota</taxon>
        <taxon>Metazoa</taxon>
        <taxon>Ecdysozoa</taxon>
        <taxon>Arthropoda</taxon>
        <taxon>Hexapoda</taxon>
        <taxon>Insecta</taxon>
        <taxon>Pterygota</taxon>
        <taxon>Neoptera</taxon>
        <taxon>Paraneoptera</taxon>
        <taxon>Hemiptera</taxon>
        <taxon>Sternorrhyncha</taxon>
        <taxon>Aphidomorpha</taxon>
        <taxon>Aphidoidea</taxon>
        <taxon>Aphididae</taxon>
        <taxon>Aphidini</taxon>
        <taxon>Aphis</taxon>
        <taxon>Aphis</taxon>
    </lineage>
</organism>
<evidence type="ECO:0000313" key="1">
    <source>
        <dbReference type="EMBL" id="KAE9533038.1"/>
    </source>
</evidence>
<dbReference type="Proteomes" id="UP000475862">
    <property type="component" value="Unassembled WGS sequence"/>
</dbReference>
<comment type="caution">
    <text evidence="1">The sequence shown here is derived from an EMBL/GenBank/DDBJ whole genome shotgun (WGS) entry which is preliminary data.</text>
</comment>
<dbReference type="EMBL" id="VYZN01000037">
    <property type="protein sequence ID" value="KAE9533038.1"/>
    <property type="molecule type" value="Genomic_DNA"/>
</dbReference>
<protein>
    <submittedName>
        <fullName evidence="1">Uncharacterized protein</fullName>
    </submittedName>
</protein>
<name>A0A6G0TID9_APHGL</name>
<accession>A0A6G0TID9</accession>
<dbReference type="AlphaFoldDB" id="A0A6G0TID9"/>
<sequence length="286" mass="33609">MLEITDNIYRNLKFRSINIRKTIHMDIKPNNSVIIIDKDILTIKSNIISKLVEYSYTFFEHHIRKGLFSKVILMYAVATITHQNGAQTPLLWIVKCIHANSDLILNGVMNFEFIRNMSKLRKFANNFMVGKSWARRKLTHVPAFYCVETYISRLFALSNLLNVQFLCNNILSLETLVDIIKLFLKINKSDHRMKTEELNYDQNDIEEIRGHCIDMCCLCLTHVRHNKFLFTSFKSMLLVLILESIHSSIKTNSILLKLVNKNLLWPTCVRPWQHMRVQCPHKSKIR</sequence>
<evidence type="ECO:0000313" key="2">
    <source>
        <dbReference type="Proteomes" id="UP000475862"/>
    </source>
</evidence>
<reference evidence="1 2" key="1">
    <citation type="submission" date="2019-08" db="EMBL/GenBank/DDBJ databases">
        <title>The genome of the soybean aphid Biotype 1, its phylome, world population structure and adaptation to the North American continent.</title>
        <authorList>
            <person name="Giordano R."/>
            <person name="Donthu R.K."/>
            <person name="Hernandez A.G."/>
            <person name="Wright C.L."/>
            <person name="Zimin A.V."/>
        </authorList>
    </citation>
    <scope>NUCLEOTIDE SEQUENCE [LARGE SCALE GENOMIC DNA]</scope>
    <source>
        <tissue evidence="1">Whole aphids</tissue>
    </source>
</reference>
<dbReference type="OrthoDB" id="10644763at2759"/>
<gene>
    <name evidence="1" type="ORF">AGLY_009466</name>
</gene>
<keyword evidence="2" id="KW-1185">Reference proteome</keyword>